<name>A0AAV5EPS6_ELECO</name>
<evidence type="ECO:0000313" key="1">
    <source>
        <dbReference type="EMBL" id="GJN24368.1"/>
    </source>
</evidence>
<sequence>MQQLLRRRLRRQLHLRSTLVVLRSAEGHLAQASQPLSGNQLSDAELQYMDSLGEQVGVRMYDRLGFASDETIQLLENEVGSYIASGNVHSGTIAEELKHRVRNLLIPRTEDAITTSSGVTVQYPSQHD</sequence>
<reference evidence="1" key="1">
    <citation type="journal article" date="2018" name="DNA Res.">
        <title>Multiple hybrid de novo genome assembly of finger millet, an orphan allotetraploid crop.</title>
        <authorList>
            <person name="Hatakeyama M."/>
            <person name="Aluri S."/>
            <person name="Balachadran M.T."/>
            <person name="Sivarajan S.R."/>
            <person name="Patrignani A."/>
            <person name="Gruter S."/>
            <person name="Poveda L."/>
            <person name="Shimizu-Inatsugi R."/>
            <person name="Baeten J."/>
            <person name="Francoijs K.J."/>
            <person name="Nataraja K.N."/>
            <person name="Reddy Y.A.N."/>
            <person name="Phadnis S."/>
            <person name="Ravikumar R.L."/>
            <person name="Schlapbach R."/>
            <person name="Sreeman S.M."/>
            <person name="Shimizu K.K."/>
        </authorList>
    </citation>
    <scope>NUCLEOTIDE SEQUENCE</scope>
</reference>
<dbReference type="EMBL" id="BQKI01000077">
    <property type="protein sequence ID" value="GJN24368.1"/>
    <property type="molecule type" value="Genomic_DNA"/>
</dbReference>
<protein>
    <submittedName>
        <fullName evidence="1">Uncharacterized protein</fullName>
    </submittedName>
</protein>
<evidence type="ECO:0000313" key="2">
    <source>
        <dbReference type="Proteomes" id="UP001054889"/>
    </source>
</evidence>
<comment type="caution">
    <text evidence="1">The sequence shown here is derived from an EMBL/GenBank/DDBJ whole genome shotgun (WGS) entry which is preliminary data.</text>
</comment>
<reference evidence="1" key="2">
    <citation type="submission" date="2021-12" db="EMBL/GenBank/DDBJ databases">
        <title>Resequencing data analysis of finger millet.</title>
        <authorList>
            <person name="Hatakeyama M."/>
            <person name="Aluri S."/>
            <person name="Balachadran M.T."/>
            <person name="Sivarajan S.R."/>
            <person name="Poveda L."/>
            <person name="Shimizu-Inatsugi R."/>
            <person name="Schlapbach R."/>
            <person name="Sreeman S.M."/>
            <person name="Shimizu K.K."/>
        </authorList>
    </citation>
    <scope>NUCLEOTIDE SEQUENCE</scope>
</reference>
<dbReference type="Proteomes" id="UP001054889">
    <property type="component" value="Unassembled WGS sequence"/>
</dbReference>
<gene>
    <name evidence="1" type="primary">gb12106</name>
    <name evidence="1" type="ORF">PR202_gb12106</name>
</gene>
<keyword evidence="2" id="KW-1185">Reference proteome</keyword>
<accession>A0AAV5EPS6</accession>
<proteinExistence type="predicted"/>
<dbReference type="AlphaFoldDB" id="A0AAV5EPS6"/>
<organism evidence="1 2">
    <name type="scientific">Eleusine coracana subsp. coracana</name>
    <dbReference type="NCBI Taxonomy" id="191504"/>
    <lineage>
        <taxon>Eukaryota</taxon>
        <taxon>Viridiplantae</taxon>
        <taxon>Streptophyta</taxon>
        <taxon>Embryophyta</taxon>
        <taxon>Tracheophyta</taxon>
        <taxon>Spermatophyta</taxon>
        <taxon>Magnoliopsida</taxon>
        <taxon>Liliopsida</taxon>
        <taxon>Poales</taxon>
        <taxon>Poaceae</taxon>
        <taxon>PACMAD clade</taxon>
        <taxon>Chloridoideae</taxon>
        <taxon>Cynodonteae</taxon>
        <taxon>Eleusininae</taxon>
        <taxon>Eleusine</taxon>
    </lineage>
</organism>